<dbReference type="Proteomes" id="UP000780875">
    <property type="component" value="Unassembled WGS sequence"/>
</dbReference>
<feature type="domain" description="OmpR/PhoB-type" evidence="8">
    <location>
        <begin position="134"/>
        <end position="229"/>
    </location>
</feature>
<evidence type="ECO:0000313" key="9">
    <source>
        <dbReference type="EMBL" id="MBZ5739114.1"/>
    </source>
</evidence>
<dbReference type="InterPro" id="IPR001789">
    <property type="entry name" value="Sig_transdc_resp-reg_receiver"/>
</dbReference>
<dbReference type="PANTHER" id="PTHR48111">
    <property type="entry name" value="REGULATOR OF RPOS"/>
    <property type="match status" value="1"/>
</dbReference>
<keyword evidence="1 5" id="KW-0597">Phosphoprotein</keyword>
<dbReference type="InterPro" id="IPR036388">
    <property type="entry name" value="WH-like_DNA-bd_sf"/>
</dbReference>
<dbReference type="InterPro" id="IPR039420">
    <property type="entry name" value="WalR-like"/>
</dbReference>
<keyword evidence="4" id="KW-0804">Transcription</keyword>
<dbReference type="InterPro" id="IPR011006">
    <property type="entry name" value="CheY-like_superfamily"/>
</dbReference>
<dbReference type="Pfam" id="PF00486">
    <property type="entry name" value="Trans_reg_C"/>
    <property type="match status" value="1"/>
</dbReference>
<proteinExistence type="predicted"/>
<name>A0ABS7UDN7_9ACTN</name>
<evidence type="ECO:0000256" key="5">
    <source>
        <dbReference type="PROSITE-ProRule" id="PRU00169"/>
    </source>
</evidence>
<protein>
    <submittedName>
        <fullName evidence="9">Response regulator transcription factor</fullName>
    </submittedName>
</protein>
<organism evidence="9 10">
    <name type="scientific">Nocardioides mangrovi</name>
    <dbReference type="NCBI Taxonomy" id="2874580"/>
    <lineage>
        <taxon>Bacteria</taxon>
        <taxon>Bacillati</taxon>
        <taxon>Actinomycetota</taxon>
        <taxon>Actinomycetes</taxon>
        <taxon>Propionibacteriales</taxon>
        <taxon>Nocardioidaceae</taxon>
        <taxon>Nocardioides</taxon>
    </lineage>
</organism>
<evidence type="ECO:0000313" key="10">
    <source>
        <dbReference type="Proteomes" id="UP000780875"/>
    </source>
</evidence>
<sequence>MTSPDGDERGLVLVVEDEAPIADLHRRYLTREGYGVHVVGDGVAAVAAVERLRPVAIVLDVGLPGEDGIWVCRTLRERDDWTPVLFVTARDDEVDRVLGLELGADDYVTKPFSPRELVARVKAVLRRRDGRPGSPPLEVGAVRLDPGTRTVTAGGAEVPLTVTEFNLLEALMAARGRVLGRSELLATAWGQGDFGGSRTVDVHVAQLRAKLGDHAPIETVRGVGYRVLPEGR</sequence>
<dbReference type="Pfam" id="PF00072">
    <property type="entry name" value="Response_reg"/>
    <property type="match status" value="1"/>
</dbReference>
<dbReference type="SUPFAM" id="SSF52172">
    <property type="entry name" value="CheY-like"/>
    <property type="match status" value="1"/>
</dbReference>
<evidence type="ECO:0000259" key="8">
    <source>
        <dbReference type="PROSITE" id="PS51755"/>
    </source>
</evidence>
<dbReference type="RefSeq" id="WP_224123487.1">
    <property type="nucleotide sequence ID" value="NZ_JAIQZJ010000007.1"/>
</dbReference>
<evidence type="ECO:0000256" key="2">
    <source>
        <dbReference type="ARBA" id="ARBA00023015"/>
    </source>
</evidence>
<dbReference type="InterPro" id="IPR016032">
    <property type="entry name" value="Sig_transdc_resp-reg_C-effctor"/>
</dbReference>
<dbReference type="Gene3D" id="1.10.10.10">
    <property type="entry name" value="Winged helix-like DNA-binding domain superfamily/Winged helix DNA-binding domain"/>
    <property type="match status" value="1"/>
</dbReference>
<dbReference type="Gene3D" id="6.10.250.690">
    <property type="match status" value="1"/>
</dbReference>
<accession>A0ABS7UDN7</accession>
<keyword evidence="3 6" id="KW-0238">DNA-binding</keyword>
<evidence type="ECO:0000256" key="3">
    <source>
        <dbReference type="ARBA" id="ARBA00023125"/>
    </source>
</evidence>
<dbReference type="PROSITE" id="PS51755">
    <property type="entry name" value="OMPR_PHOB"/>
    <property type="match status" value="1"/>
</dbReference>
<comment type="caution">
    <text evidence="9">The sequence shown here is derived from an EMBL/GenBank/DDBJ whole genome shotgun (WGS) entry which is preliminary data.</text>
</comment>
<evidence type="ECO:0000256" key="4">
    <source>
        <dbReference type="ARBA" id="ARBA00023163"/>
    </source>
</evidence>
<dbReference type="SUPFAM" id="SSF46894">
    <property type="entry name" value="C-terminal effector domain of the bipartite response regulators"/>
    <property type="match status" value="1"/>
</dbReference>
<reference evidence="9 10" key="1">
    <citation type="submission" date="2021-09" db="EMBL/GenBank/DDBJ databases">
        <title>Whole genome sequence of Nocardioides sp. GBK3QG-3.</title>
        <authorList>
            <person name="Tuo L."/>
        </authorList>
    </citation>
    <scope>NUCLEOTIDE SEQUENCE [LARGE SCALE GENOMIC DNA]</scope>
    <source>
        <strain evidence="9 10">GBK3QG-3</strain>
    </source>
</reference>
<dbReference type="SMART" id="SM00448">
    <property type="entry name" value="REC"/>
    <property type="match status" value="1"/>
</dbReference>
<feature type="DNA-binding region" description="OmpR/PhoB-type" evidence="6">
    <location>
        <begin position="134"/>
        <end position="229"/>
    </location>
</feature>
<dbReference type="InterPro" id="IPR001867">
    <property type="entry name" value="OmpR/PhoB-type_DNA-bd"/>
</dbReference>
<keyword evidence="10" id="KW-1185">Reference proteome</keyword>
<keyword evidence="2" id="KW-0805">Transcription regulation</keyword>
<evidence type="ECO:0000256" key="1">
    <source>
        <dbReference type="ARBA" id="ARBA00022553"/>
    </source>
</evidence>
<dbReference type="SMART" id="SM00862">
    <property type="entry name" value="Trans_reg_C"/>
    <property type="match status" value="1"/>
</dbReference>
<feature type="domain" description="Response regulatory" evidence="7">
    <location>
        <begin position="11"/>
        <end position="125"/>
    </location>
</feature>
<dbReference type="EMBL" id="JAIQZJ010000007">
    <property type="protein sequence ID" value="MBZ5739114.1"/>
    <property type="molecule type" value="Genomic_DNA"/>
</dbReference>
<dbReference type="PANTHER" id="PTHR48111:SF4">
    <property type="entry name" value="DNA-BINDING DUAL TRANSCRIPTIONAL REGULATOR OMPR"/>
    <property type="match status" value="1"/>
</dbReference>
<evidence type="ECO:0000259" key="7">
    <source>
        <dbReference type="PROSITE" id="PS50110"/>
    </source>
</evidence>
<dbReference type="Gene3D" id="3.40.50.2300">
    <property type="match status" value="1"/>
</dbReference>
<dbReference type="CDD" id="cd00383">
    <property type="entry name" value="trans_reg_C"/>
    <property type="match status" value="1"/>
</dbReference>
<gene>
    <name evidence="9" type="ORF">K8U61_13145</name>
</gene>
<dbReference type="PROSITE" id="PS50110">
    <property type="entry name" value="RESPONSE_REGULATORY"/>
    <property type="match status" value="1"/>
</dbReference>
<feature type="modified residue" description="4-aspartylphosphate" evidence="5">
    <location>
        <position position="60"/>
    </location>
</feature>
<evidence type="ECO:0000256" key="6">
    <source>
        <dbReference type="PROSITE-ProRule" id="PRU01091"/>
    </source>
</evidence>